<accession>A0A0G2H0C9</accession>
<organism evidence="2 3">
    <name type="scientific">Phaeomoniella chlamydospora</name>
    <name type="common">Phaeoacremonium chlamydosporum</name>
    <dbReference type="NCBI Taxonomy" id="158046"/>
    <lineage>
        <taxon>Eukaryota</taxon>
        <taxon>Fungi</taxon>
        <taxon>Dikarya</taxon>
        <taxon>Ascomycota</taxon>
        <taxon>Pezizomycotina</taxon>
        <taxon>Eurotiomycetes</taxon>
        <taxon>Chaetothyriomycetidae</taxon>
        <taxon>Phaeomoniellales</taxon>
        <taxon>Phaeomoniellaceae</taxon>
        <taxon>Phaeomoniella</taxon>
    </lineage>
</organism>
<dbReference type="EMBL" id="LCWF01000077">
    <property type="protein sequence ID" value="KKY22285.1"/>
    <property type="molecule type" value="Genomic_DNA"/>
</dbReference>
<gene>
    <name evidence="2" type="ORF">UCRPC4_g03308</name>
</gene>
<dbReference type="PANTHER" id="PTHR37535">
    <property type="entry name" value="FLUG DOMAIN PROTEIN"/>
    <property type="match status" value="1"/>
</dbReference>
<dbReference type="AlphaFoldDB" id="A0A0G2H0C9"/>
<reference evidence="2 3" key="2">
    <citation type="submission" date="2015-05" db="EMBL/GenBank/DDBJ databases">
        <authorList>
            <person name="Morales-Cruz A."/>
            <person name="Amrine K.C."/>
            <person name="Cantu D."/>
        </authorList>
    </citation>
    <scope>NUCLEOTIDE SEQUENCE [LARGE SCALE GENOMIC DNA]</scope>
    <source>
        <strain evidence="2">UCRPC4</strain>
    </source>
</reference>
<dbReference type="OrthoDB" id="5400577at2759"/>
<reference evidence="2 3" key="1">
    <citation type="submission" date="2015-05" db="EMBL/GenBank/DDBJ databases">
        <title>Distinctive expansion of gene families associated with plant cell wall degradation and secondary metabolism in the genomes of grapevine trunk pathogens.</title>
        <authorList>
            <person name="Lawrence D.P."/>
            <person name="Travadon R."/>
            <person name="Rolshausen P.E."/>
            <person name="Baumgartner K."/>
        </authorList>
    </citation>
    <scope>NUCLEOTIDE SEQUENCE [LARGE SCALE GENOMIC DNA]</scope>
    <source>
        <strain evidence="2">UCRPC4</strain>
    </source>
</reference>
<dbReference type="PANTHER" id="PTHR37535:SF3">
    <property type="entry name" value="FLUG DOMAIN-CONTAINING PROTEIN"/>
    <property type="match status" value="1"/>
</dbReference>
<feature type="compositionally biased region" description="Basic residues" evidence="1">
    <location>
        <begin position="656"/>
        <end position="676"/>
    </location>
</feature>
<dbReference type="Proteomes" id="UP000053317">
    <property type="component" value="Unassembled WGS sequence"/>
</dbReference>
<keyword evidence="3" id="KW-1185">Reference proteome</keyword>
<feature type="region of interest" description="Disordered" evidence="1">
    <location>
        <begin position="626"/>
        <end position="676"/>
    </location>
</feature>
<proteinExistence type="predicted"/>
<protein>
    <submittedName>
        <fullName evidence="2">Uncharacterized protein</fullName>
    </submittedName>
</protein>
<evidence type="ECO:0000256" key="1">
    <source>
        <dbReference type="SAM" id="MobiDB-lite"/>
    </source>
</evidence>
<dbReference type="InterPro" id="IPR021842">
    <property type="entry name" value="DUF3435"/>
</dbReference>
<dbReference type="Pfam" id="PF11917">
    <property type="entry name" value="DUF3435"/>
    <property type="match status" value="1"/>
</dbReference>
<sequence length="676" mass="76170">MPAPDLVDIKDLLRFWAKSSKPRLKAVPTYTSAKHFAKCFFSGFKVATGTVVDDDDIEEIHYVRPHETPPRMRANSIQWIRQTMIAEGLIVYARKEKYLFTLFDLTNTLGVFWGTLVTTSYRYRIQFQFIFPHVSLAVQRVPSGGWKLIYKLDQVWVKGNRDPENVAFGIASSGHPVLLFDETAPLIALALQDGALKHFKSIDALRKLKLKEGENFRKIEFCADVLNMPILRKVEYGRVTEGPMPLSAFLRILRLTTVDYSHVVTIHAIRRGLGQKVDGRYTEAQRSQILFQNDPDVFGQSYMGDVAPVNGRAAVLNEDPDHSFIEYFQGLQRFWEPGFPCELPAQELDLLELDEELMTKKLRKLTLDRDGGPLKDRKEAELDFNRCRIAKKREALERHQKDWLASDKREPTPTVNTDVMKVVCGVVPELARLSQTMLSNKAIGSDETWAAIGDMLSLLEQEVASRVQYLPGQAPIDGRCPVESCKVDMERRTGAVDTLLLDQNYQAKDADTTLGAPLDTPHVGPVCLPVIPPPIQPGMKSYLGCDLVAGSPTLSDIAEGSDLFETDTVRPSDLHQVDFLQDWAAEDRTQDSPVDLFAEYLSLPETLDAQSEEQVDGRAPNEVQVQESVAEEPAMAKRPRLRLNPPRTPAETHLKVTMKSKSRPGMGRSRRHGHRK</sequence>
<evidence type="ECO:0000313" key="3">
    <source>
        <dbReference type="Proteomes" id="UP000053317"/>
    </source>
</evidence>
<comment type="caution">
    <text evidence="2">The sequence shown here is derived from an EMBL/GenBank/DDBJ whole genome shotgun (WGS) entry which is preliminary data.</text>
</comment>
<evidence type="ECO:0000313" key="2">
    <source>
        <dbReference type="EMBL" id="KKY22285.1"/>
    </source>
</evidence>
<name>A0A0G2H0C9_PHACM</name>